<dbReference type="OrthoDB" id="8629910at2"/>
<evidence type="ECO:0000256" key="1">
    <source>
        <dbReference type="ARBA" id="ARBA00022857"/>
    </source>
</evidence>
<dbReference type="Gene3D" id="3.90.180.10">
    <property type="entry name" value="Medium-chain alcohol dehydrogenases, catalytic domain"/>
    <property type="match status" value="1"/>
</dbReference>
<dbReference type="InterPro" id="IPR013149">
    <property type="entry name" value="ADH-like_C"/>
</dbReference>
<organism evidence="4 5">
    <name type="scientific">Lutimaribacter pacificus</name>
    <dbReference type="NCBI Taxonomy" id="391948"/>
    <lineage>
        <taxon>Bacteria</taxon>
        <taxon>Pseudomonadati</taxon>
        <taxon>Pseudomonadota</taxon>
        <taxon>Alphaproteobacteria</taxon>
        <taxon>Rhodobacterales</taxon>
        <taxon>Roseobacteraceae</taxon>
        <taxon>Lutimaribacter</taxon>
    </lineage>
</organism>
<keyword evidence="1" id="KW-0521">NADP</keyword>
<sequence>MSVSPPLRSMRLVSRLSEDGTIHAGLETIDLPPPAPMQVTVRMEAAPLHSSNMNSFFGPIDIERAVQTGTGDAPGLSAPLRPGTAELQKNRLGQAVPGGSEGVGTVVAAGEGAEALMNTRVAVWNNSTYCDYQVFRAEDCLVVPEDLDPADAATAFINPLTALGIIETARRHGYKALINTAAASNVGRMLLRLCKEEGLGLVCIVRSAATAQQMRDLGAEHVIDSSEEAYREKLVEAIDATGAMICFDAIGGKQAGDILTCMEASARKHSKGFGPYGSQERRHYYIYGALDPAPIEIPRSAGLAWTCSGWLFRPFFKELSPEDRKRLIVRVSDGLGTTFKGKFARTIGLTDVLRLDIAREYFQRKTDGKTLIRF</sequence>
<evidence type="ECO:0000259" key="3">
    <source>
        <dbReference type="Pfam" id="PF00107"/>
    </source>
</evidence>
<dbReference type="InterPro" id="IPR036291">
    <property type="entry name" value="NAD(P)-bd_dom_sf"/>
</dbReference>
<evidence type="ECO:0000313" key="4">
    <source>
        <dbReference type="EMBL" id="SHK70688.1"/>
    </source>
</evidence>
<dbReference type="Gene3D" id="3.40.50.720">
    <property type="entry name" value="NAD(P)-binding Rossmann-like Domain"/>
    <property type="match status" value="1"/>
</dbReference>
<dbReference type="Proteomes" id="UP000324252">
    <property type="component" value="Unassembled WGS sequence"/>
</dbReference>
<dbReference type="GO" id="GO:0016651">
    <property type="term" value="F:oxidoreductase activity, acting on NAD(P)H"/>
    <property type="evidence" value="ECO:0007669"/>
    <property type="project" value="TreeGrafter"/>
</dbReference>
<dbReference type="RefSeq" id="WP_149789114.1">
    <property type="nucleotide sequence ID" value="NZ_FNIO01000007.1"/>
</dbReference>
<proteinExistence type="predicted"/>
<dbReference type="GO" id="GO:0070402">
    <property type="term" value="F:NADPH binding"/>
    <property type="evidence" value="ECO:0007669"/>
    <property type="project" value="TreeGrafter"/>
</dbReference>
<name>A0A1H0L5W5_9RHOB</name>
<keyword evidence="5" id="KW-1185">Reference proteome</keyword>
<dbReference type="SUPFAM" id="SSF50129">
    <property type="entry name" value="GroES-like"/>
    <property type="match status" value="1"/>
</dbReference>
<dbReference type="EMBL" id="FQZZ01000008">
    <property type="protein sequence ID" value="SHK70688.1"/>
    <property type="molecule type" value="Genomic_DNA"/>
</dbReference>
<reference evidence="4 5" key="1">
    <citation type="submission" date="2016-11" db="EMBL/GenBank/DDBJ databases">
        <authorList>
            <person name="Varghese N."/>
            <person name="Submissions S."/>
        </authorList>
    </citation>
    <scope>NUCLEOTIDE SEQUENCE [LARGE SCALE GENOMIC DNA]</scope>
    <source>
        <strain evidence="4 5">DSM 29620</strain>
    </source>
</reference>
<evidence type="ECO:0000313" key="5">
    <source>
        <dbReference type="Proteomes" id="UP000324252"/>
    </source>
</evidence>
<feature type="domain" description="Alcohol dehydrogenase-like C-terminal" evidence="3">
    <location>
        <begin position="186"/>
        <end position="277"/>
    </location>
</feature>
<keyword evidence="2" id="KW-0560">Oxidoreductase</keyword>
<dbReference type="InterPro" id="IPR011032">
    <property type="entry name" value="GroES-like_sf"/>
</dbReference>
<protein>
    <submittedName>
        <fullName evidence="4">NADPH:quinone reductase</fullName>
    </submittedName>
</protein>
<dbReference type="SUPFAM" id="SSF51735">
    <property type="entry name" value="NAD(P)-binding Rossmann-fold domains"/>
    <property type="match status" value="1"/>
</dbReference>
<dbReference type="Pfam" id="PF00107">
    <property type="entry name" value="ADH_zinc_N"/>
    <property type="match status" value="1"/>
</dbReference>
<dbReference type="PANTHER" id="PTHR48106">
    <property type="entry name" value="QUINONE OXIDOREDUCTASE PIG3-RELATED"/>
    <property type="match status" value="1"/>
</dbReference>
<gene>
    <name evidence="4" type="ORF">SAMN05444142_10843</name>
</gene>
<dbReference type="PANTHER" id="PTHR48106:SF18">
    <property type="entry name" value="QUINONE OXIDOREDUCTASE PIG3"/>
    <property type="match status" value="1"/>
</dbReference>
<dbReference type="AlphaFoldDB" id="A0A1H0L5W5"/>
<evidence type="ECO:0000256" key="2">
    <source>
        <dbReference type="ARBA" id="ARBA00023002"/>
    </source>
</evidence>
<accession>A0A1H0L5W5</accession>